<proteinExistence type="predicted"/>
<dbReference type="CDD" id="cd00586">
    <property type="entry name" value="4HBT"/>
    <property type="match status" value="1"/>
</dbReference>
<dbReference type="PANTHER" id="PTHR31793">
    <property type="entry name" value="4-HYDROXYBENZOYL-COA THIOESTERASE FAMILY MEMBER"/>
    <property type="match status" value="1"/>
</dbReference>
<dbReference type="InterPro" id="IPR029069">
    <property type="entry name" value="HotDog_dom_sf"/>
</dbReference>
<evidence type="ECO:0000313" key="1">
    <source>
        <dbReference type="EMBL" id="AWW00107.1"/>
    </source>
</evidence>
<dbReference type="SUPFAM" id="SSF54637">
    <property type="entry name" value="Thioesterase/thiol ester dehydrase-isomerase"/>
    <property type="match status" value="1"/>
</dbReference>
<dbReference type="GO" id="GO:0047617">
    <property type="term" value="F:fatty acyl-CoA hydrolase activity"/>
    <property type="evidence" value="ECO:0007669"/>
    <property type="project" value="TreeGrafter"/>
</dbReference>
<reference evidence="1 2" key="1">
    <citation type="submission" date="2018-05" db="EMBL/GenBank/DDBJ databases">
        <title>Complete genome sequence of Arcticibacterium luteifluviistationis SM1504T, a cytophagaceae bacterium isolated from Arctic surface seawater.</title>
        <authorList>
            <person name="Li Y."/>
            <person name="Qin Q.-L."/>
        </authorList>
    </citation>
    <scope>NUCLEOTIDE SEQUENCE [LARGE SCALE GENOMIC DNA]</scope>
    <source>
        <strain evidence="1 2">SM1504</strain>
    </source>
</reference>
<dbReference type="PANTHER" id="PTHR31793:SF39">
    <property type="entry name" value="THIOESTERASE_THIOL ESTER DEHYDRASE-ISOMERASE"/>
    <property type="match status" value="1"/>
</dbReference>
<accession>A0A2Z4GFL9</accession>
<evidence type="ECO:0000313" key="2">
    <source>
        <dbReference type="Proteomes" id="UP000249873"/>
    </source>
</evidence>
<dbReference type="Proteomes" id="UP000249873">
    <property type="component" value="Chromosome"/>
</dbReference>
<gene>
    <name evidence="1" type="ORF">DJ013_18810</name>
</gene>
<dbReference type="OrthoDB" id="9791529at2"/>
<keyword evidence="2" id="KW-1185">Reference proteome</keyword>
<protein>
    <submittedName>
        <fullName evidence="1">Acyl-ACP thioesterase</fullName>
    </submittedName>
</protein>
<name>A0A2Z4GFL9_9BACT</name>
<sequence>MINSEIEKAFFKTELPVKWGEMDAAQHVNNVNYLRWAESGRIGFYEKLGTIDLDFKAVGIILAWQDCKYIFPVTYPDTVTITFDVIELHKDRIIGECKIYSNHHNRIAAVSKSSVMAYDFKALKKAAIPESWKDSIVKIYGDSILK</sequence>
<organism evidence="1 2">
    <name type="scientific">Arcticibacterium luteifluviistationis</name>
    <dbReference type="NCBI Taxonomy" id="1784714"/>
    <lineage>
        <taxon>Bacteria</taxon>
        <taxon>Pseudomonadati</taxon>
        <taxon>Bacteroidota</taxon>
        <taxon>Cytophagia</taxon>
        <taxon>Cytophagales</taxon>
        <taxon>Leadbetterellaceae</taxon>
        <taxon>Arcticibacterium</taxon>
    </lineage>
</organism>
<dbReference type="RefSeq" id="WP_111373474.1">
    <property type="nucleotide sequence ID" value="NZ_CP029480.1"/>
</dbReference>
<dbReference type="EMBL" id="CP029480">
    <property type="protein sequence ID" value="AWW00107.1"/>
    <property type="molecule type" value="Genomic_DNA"/>
</dbReference>
<dbReference type="Gene3D" id="3.10.129.10">
    <property type="entry name" value="Hotdog Thioesterase"/>
    <property type="match status" value="1"/>
</dbReference>
<dbReference type="Pfam" id="PF13279">
    <property type="entry name" value="4HBT_2"/>
    <property type="match status" value="1"/>
</dbReference>
<dbReference type="InterPro" id="IPR050563">
    <property type="entry name" value="4-hydroxybenzoyl-CoA_TE"/>
</dbReference>
<dbReference type="KEGG" id="als:DJ013_18810"/>
<dbReference type="AlphaFoldDB" id="A0A2Z4GFL9"/>